<protein>
    <submittedName>
        <fullName evidence="1">Uncharacterized protein</fullName>
    </submittedName>
</protein>
<dbReference type="Pfam" id="PF24585">
    <property type="entry name" value="YunG"/>
    <property type="match status" value="1"/>
</dbReference>
<sequence length="129" mass="13984">MSDAAPEVGPFDEARLRAALPSAWSLATAVQWTADNPASGQCNVTAAVVHDLFGGEIRRTLLGDVWHYYNWIDGRRVDLTDSQFTAPGARFAAPEGYQDVPSHRAEALTGIPQREYDSLRAALVKALGT</sequence>
<gene>
    <name evidence="1" type="ORF">JANAI62_08600</name>
</gene>
<keyword evidence="2" id="KW-1185">Reference proteome</keyword>
<evidence type="ECO:0000313" key="1">
    <source>
        <dbReference type="EMBL" id="GIT94237.1"/>
    </source>
</evidence>
<accession>A0ABQ4NII7</accession>
<dbReference type="EMBL" id="BPFH01000001">
    <property type="protein sequence ID" value="GIT94237.1"/>
    <property type="molecule type" value="Genomic_DNA"/>
</dbReference>
<name>A0ABQ4NII7_9RHOB</name>
<dbReference type="RefSeq" id="WP_220747720.1">
    <property type="nucleotide sequence ID" value="NZ_BPFH01000001.1"/>
</dbReference>
<evidence type="ECO:0000313" key="2">
    <source>
        <dbReference type="Proteomes" id="UP000786693"/>
    </source>
</evidence>
<comment type="caution">
    <text evidence="1">The sequence shown here is derived from an EMBL/GenBank/DDBJ whole genome shotgun (WGS) entry which is preliminary data.</text>
</comment>
<dbReference type="InterPro" id="IPR056238">
    <property type="entry name" value="YunG-like"/>
</dbReference>
<dbReference type="Proteomes" id="UP000786693">
    <property type="component" value="Unassembled WGS sequence"/>
</dbReference>
<reference evidence="1 2" key="1">
    <citation type="submission" date="2021-05" db="EMBL/GenBank/DDBJ databases">
        <title>Bacteria Genome sequencing.</title>
        <authorList>
            <person name="Takabe Y."/>
            <person name="Nakajima Y."/>
            <person name="Suzuki S."/>
            <person name="Shiozaki T."/>
        </authorList>
    </citation>
    <scope>NUCLEOTIDE SEQUENCE [LARGE SCALE GENOMIC DNA]</scope>
    <source>
        <strain evidence="1 2">AI_62</strain>
    </source>
</reference>
<organism evidence="1 2">
    <name type="scientific">Jannaschia pagri</name>
    <dbReference type="NCBI Taxonomy" id="2829797"/>
    <lineage>
        <taxon>Bacteria</taxon>
        <taxon>Pseudomonadati</taxon>
        <taxon>Pseudomonadota</taxon>
        <taxon>Alphaproteobacteria</taxon>
        <taxon>Rhodobacterales</taxon>
        <taxon>Roseobacteraceae</taxon>
        <taxon>Jannaschia</taxon>
    </lineage>
</organism>
<proteinExistence type="predicted"/>